<dbReference type="InterPro" id="IPR003439">
    <property type="entry name" value="ABC_transporter-like_ATP-bd"/>
</dbReference>
<keyword evidence="4" id="KW-1185">Reference proteome</keyword>
<dbReference type="GO" id="GO:0005524">
    <property type="term" value="F:ATP binding"/>
    <property type="evidence" value="ECO:0007669"/>
    <property type="project" value="InterPro"/>
</dbReference>
<reference evidence="3 4" key="1">
    <citation type="submission" date="2018-06" db="EMBL/GenBank/DDBJ databases">
        <title>Genomic Encyclopedia of Type Strains, Phase IV (KMG-IV): sequencing the most valuable type-strain genomes for metagenomic binning, comparative biology and taxonomic classification.</title>
        <authorList>
            <person name="Goeker M."/>
        </authorList>
    </citation>
    <scope>NUCLEOTIDE SEQUENCE [LARGE SCALE GENOMIC DNA]</scope>
    <source>
        <strain evidence="3 4">DSM 30166</strain>
    </source>
</reference>
<dbReference type="SUPFAM" id="SSF52540">
    <property type="entry name" value="P-loop containing nucleoside triphosphate hydrolases"/>
    <property type="match status" value="1"/>
</dbReference>
<dbReference type="InterPro" id="IPR027417">
    <property type="entry name" value="P-loop_NTPase"/>
</dbReference>
<dbReference type="Proteomes" id="UP000253046">
    <property type="component" value="Unassembled WGS sequence"/>
</dbReference>
<protein>
    <submittedName>
        <fullName evidence="3">ABC transporter family protein</fullName>
    </submittedName>
</protein>
<dbReference type="PANTHER" id="PTHR42781">
    <property type="entry name" value="SPERMIDINE/PUTRESCINE IMPORT ATP-BINDING PROTEIN POTA"/>
    <property type="match status" value="1"/>
</dbReference>
<dbReference type="Gene3D" id="3.40.50.300">
    <property type="entry name" value="P-loop containing nucleotide triphosphate hydrolases"/>
    <property type="match status" value="1"/>
</dbReference>
<proteinExistence type="predicted"/>
<comment type="caution">
    <text evidence="3">The sequence shown here is derived from an EMBL/GenBank/DDBJ whole genome shotgun (WGS) entry which is preliminary data.</text>
</comment>
<gene>
    <name evidence="3" type="ORF">DES54_101113</name>
</gene>
<evidence type="ECO:0000259" key="2">
    <source>
        <dbReference type="Pfam" id="PF00005"/>
    </source>
</evidence>
<dbReference type="PANTHER" id="PTHR42781:SF4">
    <property type="entry name" value="SPERMIDINE_PUTRESCINE IMPORT ATP-BINDING PROTEIN POTA"/>
    <property type="match status" value="1"/>
</dbReference>
<dbReference type="GO" id="GO:0016887">
    <property type="term" value="F:ATP hydrolysis activity"/>
    <property type="evidence" value="ECO:0007669"/>
    <property type="project" value="InterPro"/>
</dbReference>
<evidence type="ECO:0000256" key="1">
    <source>
        <dbReference type="ARBA" id="ARBA00022448"/>
    </source>
</evidence>
<dbReference type="AlphaFoldDB" id="A0A366ID87"/>
<name>A0A366ID87_9GAMM</name>
<evidence type="ECO:0000313" key="3">
    <source>
        <dbReference type="EMBL" id="RBP67593.1"/>
    </source>
</evidence>
<accession>A0A366ID87</accession>
<keyword evidence="1" id="KW-0813">Transport</keyword>
<dbReference type="EMBL" id="QNRY01000001">
    <property type="protein sequence ID" value="RBP67593.1"/>
    <property type="molecule type" value="Genomic_DNA"/>
</dbReference>
<organism evidence="3 4">
    <name type="scientific">Brenneria salicis ATCC 15712 = DSM 30166</name>
    <dbReference type="NCBI Taxonomy" id="714314"/>
    <lineage>
        <taxon>Bacteria</taxon>
        <taxon>Pseudomonadati</taxon>
        <taxon>Pseudomonadota</taxon>
        <taxon>Gammaproteobacteria</taxon>
        <taxon>Enterobacterales</taxon>
        <taxon>Pectobacteriaceae</taxon>
        <taxon>Brenneria</taxon>
    </lineage>
</organism>
<dbReference type="Pfam" id="PF00005">
    <property type="entry name" value="ABC_tran"/>
    <property type="match status" value="1"/>
</dbReference>
<sequence length="65" mass="7296">MVFQNYALYPHLTAAQNIAFGLRKLPKDIQHERVKAMLTLIELSELAQCYSHGLSGGQQQRIALA</sequence>
<evidence type="ECO:0000313" key="4">
    <source>
        <dbReference type="Proteomes" id="UP000253046"/>
    </source>
</evidence>
<feature type="domain" description="ABC transporter" evidence="2">
    <location>
        <begin position="1"/>
        <end position="65"/>
    </location>
</feature>
<dbReference type="InterPro" id="IPR050093">
    <property type="entry name" value="ABC_SmlMolc_Importer"/>
</dbReference>